<dbReference type="PROSITE" id="PS51125">
    <property type="entry name" value="NHL"/>
    <property type="match status" value="3"/>
</dbReference>
<evidence type="ECO:0000256" key="1">
    <source>
        <dbReference type="ARBA" id="ARBA00022737"/>
    </source>
</evidence>
<feature type="region of interest" description="Disordered" evidence="4">
    <location>
        <begin position="508"/>
        <end position="531"/>
    </location>
</feature>
<feature type="region of interest" description="Disordered" evidence="4">
    <location>
        <begin position="1"/>
        <end position="41"/>
    </location>
</feature>
<dbReference type="GO" id="GO:0000209">
    <property type="term" value="P:protein polyubiquitination"/>
    <property type="evidence" value="ECO:0007669"/>
    <property type="project" value="TreeGrafter"/>
</dbReference>
<feature type="repeat" description="NHL" evidence="2">
    <location>
        <begin position="585"/>
        <end position="628"/>
    </location>
</feature>
<dbReference type="InterPro" id="IPR011042">
    <property type="entry name" value="6-blade_b-propeller_TolB-like"/>
</dbReference>
<organism evidence="5 6">
    <name type="scientific">Albula goreensis</name>
    <dbReference type="NCBI Taxonomy" id="1534307"/>
    <lineage>
        <taxon>Eukaryota</taxon>
        <taxon>Metazoa</taxon>
        <taxon>Chordata</taxon>
        <taxon>Craniata</taxon>
        <taxon>Vertebrata</taxon>
        <taxon>Euteleostomi</taxon>
        <taxon>Actinopterygii</taxon>
        <taxon>Neopterygii</taxon>
        <taxon>Teleostei</taxon>
        <taxon>Albuliformes</taxon>
        <taxon>Albulidae</taxon>
        <taxon>Albula</taxon>
    </lineage>
</organism>
<feature type="compositionally biased region" description="Polar residues" evidence="4">
    <location>
        <begin position="508"/>
        <end position="523"/>
    </location>
</feature>
<feature type="compositionally biased region" description="Polar residues" evidence="4">
    <location>
        <begin position="16"/>
        <end position="33"/>
    </location>
</feature>
<feature type="compositionally biased region" description="Basic and acidic residues" evidence="4">
    <location>
        <begin position="267"/>
        <end position="279"/>
    </location>
</feature>
<feature type="compositionally biased region" description="Basic and acidic residues" evidence="4">
    <location>
        <begin position="231"/>
        <end position="248"/>
    </location>
</feature>
<dbReference type="AlphaFoldDB" id="A0A8T3CJC4"/>
<dbReference type="InterPro" id="IPR050952">
    <property type="entry name" value="TRIM-NHL_E3_ligases"/>
</dbReference>
<dbReference type="EMBL" id="JAERUA010000021">
    <property type="protein sequence ID" value="KAI1885209.1"/>
    <property type="molecule type" value="Genomic_DNA"/>
</dbReference>
<evidence type="ECO:0000256" key="3">
    <source>
        <dbReference type="SAM" id="Coils"/>
    </source>
</evidence>
<protein>
    <recommendedName>
        <fullName evidence="7">E3 ubiquitin-protein ligase TRIM32</fullName>
    </recommendedName>
</protein>
<feature type="compositionally biased region" description="Polar residues" evidence="4">
    <location>
        <begin position="430"/>
        <end position="455"/>
    </location>
</feature>
<dbReference type="PANTHER" id="PTHR24104:SF53">
    <property type="match status" value="1"/>
</dbReference>
<dbReference type="OrthoDB" id="10020332at2759"/>
<dbReference type="Proteomes" id="UP000829720">
    <property type="component" value="Unassembled WGS sequence"/>
</dbReference>
<dbReference type="InterPro" id="IPR001258">
    <property type="entry name" value="NHL_repeat"/>
</dbReference>
<keyword evidence="1" id="KW-0677">Repeat</keyword>
<dbReference type="PANTHER" id="PTHR24104">
    <property type="entry name" value="E3 UBIQUITIN-PROTEIN LIGASE NHLRC1-RELATED"/>
    <property type="match status" value="1"/>
</dbReference>
<feature type="coiled-coil region" evidence="3">
    <location>
        <begin position="96"/>
        <end position="130"/>
    </location>
</feature>
<dbReference type="SUPFAM" id="SSF101898">
    <property type="entry name" value="NHL repeat"/>
    <property type="match status" value="1"/>
</dbReference>
<dbReference type="CDD" id="cd14961">
    <property type="entry name" value="NHL_TRIM32_like"/>
    <property type="match status" value="1"/>
</dbReference>
<keyword evidence="3" id="KW-0175">Coiled coil</keyword>
<feature type="repeat" description="NHL" evidence="2">
    <location>
        <begin position="826"/>
        <end position="865"/>
    </location>
</feature>
<comment type="caution">
    <text evidence="5">The sequence shown here is derived from an EMBL/GenBank/DDBJ whole genome shotgun (WGS) entry which is preliminary data.</text>
</comment>
<evidence type="ECO:0000313" key="6">
    <source>
        <dbReference type="Proteomes" id="UP000829720"/>
    </source>
</evidence>
<proteinExistence type="predicted"/>
<evidence type="ECO:0000256" key="4">
    <source>
        <dbReference type="SAM" id="MobiDB-lite"/>
    </source>
</evidence>
<dbReference type="GO" id="GO:0061630">
    <property type="term" value="F:ubiquitin protein ligase activity"/>
    <property type="evidence" value="ECO:0007669"/>
    <property type="project" value="TreeGrafter"/>
</dbReference>
<feature type="region of interest" description="Disordered" evidence="4">
    <location>
        <begin position="231"/>
        <end position="455"/>
    </location>
</feature>
<evidence type="ECO:0000256" key="2">
    <source>
        <dbReference type="PROSITE-ProRule" id="PRU00504"/>
    </source>
</evidence>
<dbReference type="Pfam" id="PF01436">
    <property type="entry name" value="NHL"/>
    <property type="match status" value="2"/>
</dbReference>
<accession>A0A8T3CJC4</accession>
<keyword evidence="6" id="KW-1185">Reference proteome</keyword>
<dbReference type="Gene3D" id="2.120.10.30">
    <property type="entry name" value="TolB, C-terminal domain"/>
    <property type="match status" value="1"/>
</dbReference>
<sequence>MMFVGSHLSGKAPLRETNSCPLPASSSTPGQSDSETKEETTLVPSTLPLAPLPCWATQALCDLARGERELRLLRERQAGEAEGVNRGVERAVLGARQEERRLLERVEQDHRDAQRRLEQLQRENAAAARVGQSLVDQRLRQVAQLREQIQGWGTGAGEHSEAERNRLQRSVADLTQPWEITLSLKRVSFRPSSQPKPITFGEIRVQEHNPTFPVAACSGPQGRQCSLHSLEGRGEEGRSTPDGIRHTQDQVTGSGGGRVVRKIRLSKGGEEQVGEEKLRTPRMRRWPPPTRDTSDRESSQEEELESLSSDTRGEDLFQAVPAYLSNGDSEGEEPGEEGQYMIRGRRRPTSSQTLVLQPGRRVSTPPGGGRPEQDSQGWRSKRSDRNQGVARGVSRYNHGVLASPRTSPRESLGSHSCLDLSPRDRPHSRLSLSSSDEPPLGTSTDAGRASSPTDSLDSCYTFIVSSPRDHVLARDTRLSRSTADLCHRNPPLIDGGRRDRGQGTWRVNRSHLASPSPNLGQSHGESGEGGSRVCRSLSMSVIEVPLTGTPKSRLGREGEGGGRAASILIEEEEGEGNVTEAGRLVRQFGKQGSGRAEFTLPSGIHATPQGQLFVVDSGNARLQVTDARGNILQQVSSAGTEGSARRCRNYFDVAVNAKGLIALSCAAERALLVFNRHGRRLQTFGGTGAGARDELEAPRGVAVTALDEFLVADIRRGTLTALKLDPKTGSKLERTVVPGFHRPYLVAASPTTGLVAVSERGSETGREPCVKVLDSSWCTVRVLGVCTGMGPLLSCPWGICIDQDGDVLVTDWGEGHRVVVYPTRGVGRPLITQGLSSPRGLALLPEGHLVVSDSMHHCIKIFQYK</sequence>
<evidence type="ECO:0000313" key="5">
    <source>
        <dbReference type="EMBL" id="KAI1885209.1"/>
    </source>
</evidence>
<name>A0A8T3CJC4_9TELE</name>
<gene>
    <name evidence="5" type="ORF">AGOR_G00217820</name>
</gene>
<evidence type="ECO:0008006" key="7">
    <source>
        <dbReference type="Google" id="ProtNLM"/>
    </source>
</evidence>
<dbReference type="GO" id="GO:0043161">
    <property type="term" value="P:proteasome-mediated ubiquitin-dependent protein catabolic process"/>
    <property type="evidence" value="ECO:0007669"/>
    <property type="project" value="TreeGrafter"/>
</dbReference>
<reference evidence="5" key="1">
    <citation type="submission" date="2021-01" db="EMBL/GenBank/DDBJ databases">
        <authorList>
            <person name="Zahm M."/>
            <person name="Roques C."/>
            <person name="Cabau C."/>
            <person name="Klopp C."/>
            <person name="Donnadieu C."/>
            <person name="Jouanno E."/>
            <person name="Lampietro C."/>
            <person name="Louis A."/>
            <person name="Herpin A."/>
            <person name="Echchiki A."/>
            <person name="Berthelot C."/>
            <person name="Parey E."/>
            <person name="Roest-Crollius H."/>
            <person name="Braasch I."/>
            <person name="Postlethwait J."/>
            <person name="Bobe J."/>
            <person name="Montfort J."/>
            <person name="Bouchez O."/>
            <person name="Begum T."/>
            <person name="Mejri S."/>
            <person name="Adams A."/>
            <person name="Chen W.-J."/>
            <person name="Guiguen Y."/>
        </authorList>
    </citation>
    <scope>NUCLEOTIDE SEQUENCE</scope>
    <source>
        <tissue evidence="5">Blood</tissue>
    </source>
</reference>
<feature type="repeat" description="NHL" evidence="2">
    <location>
        <begin position="788"/>
        <end position="824"/>
    </location>
</feature>